<feature type="non-terminal residue" evidence="1">
    <location>
        <position position="330"/>
    </location>
</feature>
<comment type="caution">
    <text evidence="1">The sequence shown here is derived from an EMBL/GenBank/DDBJ whole genome shotgun (WGS) entry which is preliminary data.</text>
</comment>
<dbReference type="AlphaFoldDB" id="A0A0F9BHR3"/>
<name>A0A0F9BHR3_9ZZZZ</name>
<reference evidence="1" key="1">
    <citation type="journal article" date="2015" name="Nature">
        <title>Complex archaea that bridge the gap between prokaryotes and eukaryotes.</title>
        <authorList>
            <person name="Spang A."/>
            <person name="Saw J.H."/>
            <person name="Jorgensen S.L."/>
            <person name="Zaremba-Niedzwiedzka K."/>
            <person name="Martijn J."/>
            <person name="Lind A.E."/>
            <person name="van Eijk R."/>
            <person name="Schleper C."/>
            <person name="Guy L."/>
            <person name="Ettema T.J."/>
        </authorList>
    </citation>
    <scope>NUCLEOTIDE SEQUENCE</scope>
</reference>
<proteinExistence type="predicted"/>
<accession>A0A0F9BHR3</accession>
<gene>
    <name evidence="1" type="ORF">LCGC14_2725940</name>
</gene>
<dbReference type="EMBL" id="LAZR01049220">
    <property type="protein sequence ID" value="KKK90154.1"/>
    <property type="molecule type" value="Genomic_DNA"/>
</dbReference>
<sequence length="330" mass="39015">MENWLKEQLKEGLSEINEYITLRIEGKKINIYVAGELFMQCKYLLLNIPTNEIKEYNEIKSIDEASDLLNKSLHSRKAKYYNIPIEAEFWGHCSNLQMWAENNYDSNLLHSNLSFSLLKKLTDVGDLVARKAIRKEILKRVGAESVSAVMFVLENYSDYLSHEEITSIYHSYLPKFRTSELFLHFLYVISSLNIPHISAHCKERYKEKIYSKKILENKFLPKDFKLEKEFLKKYMYYWSGEELHETFNKLKSIKAIGAYINDKCAVLEKMLQELEFNYGVNFSTSEVVETVLIENEQRIVSDIFNSVKYPYSYGHFDANDVIRRREWDCK</sequence>
<protein>
    <submittedName>
        <fullName evidence="1">Uncharacterized protein</fullName>
    </submittedName>
</protein>
<organism evidence="1">
    <name type="scientific">marine sediment metagenome</name>
    <dbReference type="NCBI Taxonomy" id="412755"/>
    <lineage>
        <taxon>unclassified sequences</taxon>
        <taxon>metagenomes</taxon>
        <taxon>ecological metagenomes</taxon>
    </lineage>
</organism>
<evidence type="ECO:0000313" key="1">
    <source>
        <dbReference type="EMBL" id="KKK90154.1"/>
    </source>
</evidence>